<comment type="caution">
    <text evidence="1">The sequence shown here is derived from an EMBL/GenBank/DDBJ whole genome shotgun (WGS) entry which is preliminary data.</text>
</comment>
<gene>
    <name evidence="1" type="ORF">BABA_20071</name>
</gene>
<organism evidence="1 2">
    <name type="scientific">Neobacillus bataviensis LMG 21833</name>
    <dbReference type="NCBI Taxonomy" id="1117379"/>
    <lineage>
        <taxon>Bacteria</taxon>
        <taxon>Bacillati</taxon>
        <taxon>Bacillota</taxon>
        <taxon>Bacilli</taxon>
        <taxon>Bacillales</taxon>
        <taxon>Bacillaceae</taxon>
        <taxon>Neobacillus</taxon>
    </lineage>
</organism>
<dbReference type="STRING" id="1117379.BABA_20071"/>
<evidence type="ECO:0000313" key="2">
    <source>
        <dbReference type="Proteomes" id="UP000006316"/>
    </source>
</evidence>
<name>K6DX88_9BACI</name>
<reference evidence="1 2" key="1">
    <citation type="journal article" date="2012" name="Front. Microbiol.">
        <title>Redundancy and modularity in membrane-associated dissimilatory nitrate reduction in Bacillus.</title>
        <authorList>
            <person name="Heylen K."/>
            <person name="Keltjens J."/>
        </authorList>
    </citation>
    <scope>NUCLEOTIDE SEQUENCE [LARGE SCALE GENOMIC DNA]</scope>
    <source>
        <strain evidence="2">LMG 21833T</strain>
    </source>
</reference>
<evidence type="ECO:0000313" key="1">
    <source>
        <dbReference type="EMBL" id="EKN65471.1"/>
    </source>
</evidence>
<dbReference type="EMBL" id="AJLS01000132">
    <property type="protein sequence ID" value="EKN65471.1"/>
    <property type="molecule type" value="Genomic_DNA"/>
</dbReference>
<protein>
    <submittedName>
        <fullName evidence="1">Uncharacterized protein</fullName>
    </submittedName>
</protein>
<sequence length="37" mass="4405">MKNYNSLITKQKSCFRTETTKDVLYRLDALQKLRNAI</sequence>
<proteinExistence type="predicted"/>
<dbReference type="Proteomes" id="UP000006316">
    <property type="component" value="Unassembled WGS sequence"/>
</dbReference>
<keyword evidence="2" id="KW-1185">Reference proteome</keyword>
<dbReference type="PATRIC" id="fig|1117379.3.peg.4160"/>
<dbReference type="AlphaFoldDB" id="K6DX88"/>
<accession>K6DX88</accession>